<dbReference type="EC" id="2.7.13.3" evidence="2"/>
<dbReference type="CDD" id="cd16922">
    <property type="entry name" value="HATPase_EvgS-ArcB-TorS-like"/>
    <property type="match status" value="1"/>
</dbReference>
<evidence type="ECO:0000313" key="13">
    <source>
        <dbReference type="EMBL" id="RNI11061.1"/>
    </source>
</evidence>
<dbReference type="Proteomes" id="UP000198669">
    <property type="component" value="Unassembled WGS sequence"/>
</dbReference>
<evidence type="ECO:0000256" key="1">
    <source>
        <dbReference type="ARBA" id="ARBA00000085"/>
    </source>
</evidence>
<dbReference type="InterPro" id="IPR036097">
    <property type="entry name" value="HisK_dim/P_sf"/>
</dbReference>
<comment type="catalytic activity">
    <reaction evidence="1">
        <text>ATP + protein L-histidine = ADP + protein N-phospho-L-histidine.</text>
        <dbReference type="EC" id="2.7.13.3"/>
    </reaction>
</comment>
<proteinExistence type="predicted"/>
<evidence type="ECO:0000259" key="9">
    <source>
        <dbReference type="PROSITE" id="PS50109"/>
    </source>
</evidence>
<dbReference type="OrthoDB" id="3369at2157"/>
<dbReference type="GeneID" id="30582150"/>
<dbReference type="PANTHER" id="PTHR43711">
    <property type="entry name" value="TWO-COMPONENT HISTIDINE KINASE"/>
    <property type="match status" value="1"/>
</dbReference>
<dbReference type="PROSITE" id="PS50109">
    <property type="entry name" value="HIS_KIN"/>
    <property type="match status" value="1"/>
</dbReference>
<dbReference type="GO" id="GO:0000155">
    <property type="term" value="F:phosphorelay sensor kinase activity"/>
    <property type="evidence" value="ECO:0007669"/>
    <property type="project" value="InterPro"/>
</dbReference>
<dbReference type="InterPro" id="IPR000700">
    <property type="entry name" value="PAS-assoc_C"/>
</dbReference>
<evidence type="ECO:0000313" key="16">
    <source>
        <dbReference type="Proteomes" id="UP000267921"/>
    </source>
</evidence>
<dbReference type="RefSeq" id="WP_083432970.1">
    <property type="nucleotide sequence ID" value="NZ_CP017921.1"/>
</dbReference>
<dbReference type="PROSITE" id="PS50113">
    <property type="entry name" value="PAC"/>
    <property type="match status" value="1"/>
</dbReference>
<sequence length="516" mass="58417">MASGCGDMLDDIIPTIALISSKNNDKLLGYLSAYRILQTEPKKDTISFIKKNTPTIVIIDNTVPEEVNYRICRELKQNTGNRYLPIIMVTKTDKEEIRAALTEGADDFITDQSDDLEILTRINSLLQIKNLYDKLSKERDQAQTYIDVAQTIIGVVDRDLKVVLANKKASEILGYSQEEIIGQKWFDVFLPERIRDMIKTGYKMVLEGEIEPPEFSEKPILTRTGEERLVFWHDVVLKDDKGKIMGTISSGEDITEKKQAEMALLEANKELQELDSMRNEFLANISKELQIPLASIKGFSDLLAKGEFGEINSKQKDALLTINRNCDRLQQHVNALLYASEDFSQNVIYNFEDTDINSLLNKTLNDLTINFTKYNLTLERNLENIPHINADERHLENAIFHILDNAIKFTPANGNIKVSTSRTGKYVEIKIRDSGIGIAKDKLENIFKSFYQVDGSTRRKYGGTGIGLYICKKIIEGHNGQILVKSLEGKGSEFTIQLPVRTRPDHTTTESLAVAR</sequence>
<evidence type="ECO:0000313" key="14">
    <source>
        <dbReference type="EMBL" id="SDW84019.1"/>
    </source>
</evidence>
<protein>
    <recommendedName>
        <fullName evidence="2">histidine kinase</fullName>
        <ecNumber evidence="2">2.7.13.3</ecNumber>
    </recommendedName>
</protein>
<dbReference type="InterPro" id="IPR035965">
    <property type="entry name" value="PAS-like_dom_sf"/>
</dbReference>
<evidence type="ECO:0000256" key="4">
    <source>
        <dbReference type="ARBA" id="ARBA00022679"/>
    </source>
</evidence>
<evidence type="ECO:0000313" key="15">
    <source>
        <dbReference type="Proteomes" id="UP000198669"/>
    </source>
</evidence>
<dbReference type="Gene3D" id="3.30.565.10">
    <property type="entry name" value="Histidine kinase-like ATPase, C-terminal domain"/>
    <property type="match status" value="1"/>
</dbReference>
<dbReference type="InterPro" id="IPR005467">
    <property type="entry name" value="His_kinase_dom"/>
</dbReference>
<dbReference type="SUPFAM" id="SSF47384">
    <property type="entry name" value="Homodimeric domain of signal transducing histidine kinase"/>
    <property type="match status" value="1"/>
</dbReference>
<dbReference type="PROSITE" id="PS50110">
    <property type="entry name" value="RESPONSE_REGULATORY"/>
    <property type="match status" value="1"/>
</dbReference>
<accession>A0A1H2WVK8</accession>
<dbReference type="InterPro" id="IPR004358">
    <property type="entry name" value="Sig_transdc_His_kin-like_C"/>
</dbReference>
<dbReference type="Gene3D" id="3.40.50.2300">
    <property type="match status" value="1"/>
</dbReference>
<evidence type="ECO:0000256" key="3">
    <source>
        <dbReference type="ARBA" id="ARBA00022553"/>
    </source>
</evidence>
<dbReference type="Gene3D" id="3.30.450.20">
    <property type="entry name" value="PAS domain"/>
    <property type="match status" value="1"/>
</dbReference>
<dbReference type="SMART" id="SM00091">
    <property type="entry name" value="PAS"/>
    <property type="match status" value="1"/>
</dbReference>
<dbReference type="InterPro" id="IPR050736">
    <property type="entry name" value="Sensor_HK_Regulatory"/>
</dbReference>
<feature type="domain" description="Histidine kinase" evidence="9">
    <location>
        <begin position="284"/>
        <end position="502"/>
    </location>
</feature>
<dbReference type="SMART" id="SM00387">
    <property type="entry name" value="HATPase_c"/>
    <property type="match status" value="1"/>
</dbReference>
<evidence type="ECO:0000259" key="10">
    <source>
        <dbReference type="PROSITE" id="PS50110"/>
    </source>
</evidence>
<dbReference type="AlphaFoldDB" id="A0A1H2WVK8"/>
<evidence type="ECO:0000256" key="7">
    <source>
        <dbReference type="PROSITE-ProRule" id="PRU00169"/>
    </source>
</evidence>
<keyword evidence="6" id="KW-0902">Two-component regulatory system</keyword>
<evidence type="ECO:0000256" key="5">
    <source>
        <dbReference type="ARBA" id="ARBA00022777"/>
    </source>
</evidence>
<dbReference type="PRINTS" id="PR00344">
    <property type="entry name" value="BCTRLSENSOR"/>
</dbReference>
<feature type="modified residue" description="4-aspartylphosphate" evidence="7">
    <location>
        <position position="60"/>
    </location>
</feature>
<keyword evidence="8" id="KW-0175">Coiled coil</keyword>
<dbReference type="CDD" id="cd00082">
    <property type="entry name" value="HisKA"/>
    <property type="match status" value="1"/>
</dbReference>
<dbReference type="SUPFAM" id="SSF55874">
    <property type="entry name" value="ATPase domain of HSP90 chaperone/DNA topoisomerase II/histidine kinase"/>
    <property type="match status" value="1"/>
</dbReference>
<dbReference type="InterPro" id="IPR000014">
    <property type="entry name" value="PAS"/>
</dbReference>
<dbReference type="EMBL" id="RJJG01000001">
    <property type="protein sequence ID" value="RNI11061.1"/>
    <property type="molecule type" value="Genomic_DNA"/>
</dbReference>
<dbReference type="SMART" id="SM00388">
    <property type="entry name" value="HisKA"/>
    <property type="match status" value="1"/>
</dbReference>
<dbReference type="InterPro" id="IPR011006">
    <property type="entry name" value="CheY-like_superfamily"/>
</dbReference>
<dbReference type="CDD" id="cd00130">
    <property type="entry name" value="PAS"/>
    <property type="match status" value="1"/>
</dbReference>
<dbReference type="InterPro" id="IPR001789">
    <property type="entry name" value="Sig_transdc_resp-reg_receiver"/>
</dbReference>
<dbReference type="Pfam" id="PF00072">
    <property type="entry name" value="Response_reg"/>
    <property type="match status" value="1"/>
</dbReference>
<dbReference type="Gene3D" id="1.10.287.130">
    <property type="match status" value="1"/>
</dbReference>
<evidence type="ECO:0000256" key="8">
    <source>
        <dbReference type="SAM" id="Coils"/>
    </source>
</evidence>
<dbReference type="Pfam" id="PF02518">
    <property type="entry name" value="HATPase_c"/>
    <property type="match status" value="1"/>
</dbReference>
<keyword evidence="5 13" id="KW-0418">Kinase</keyword>
<evidence type="ECO:0000259" key="12">
    <source>
        <dbReference type="PROSITE" id="PS50113"/>
    </source>
</evidence>
<keyword evidence="3 7" id="KW-0597">Phosphoprotein</keyword>
<evidence type="ECO:0000259" key="11">
    <source>
        <dbReference type="PROSITE" id="PS50112"/>
    </source>
</evidence>
<feature type="coiled-coil region" evidence="8">
    <location>
        <begin position="257"/>
        <end position="284"/>
    </location>
</feature>
<dbReference type="PANTHER" id="PTHR43711:SF31">
    <property type="entry name" value="HISTIDINE KINASE"/>
    <property type="match status" value="1"/>
</dbReference>
<dbReference type="PROSITE" id="PS50112">
    <property type="entry name" value="PAS"/>
    <property type="match status" value="1"/>
</dbReference>
<evidence type="ECO:0000256" key="2">
    <source>
        <dbReference type="ARBA" id="ARBA00012438"/>
    </source>
</evidence>
<dbReference type="SUPFAM" id="SSF55785">
    <property type="entry name" value="PYP-like sensor domain (PAS domain)"/>
    <property type="match status" value="1"/>
</dbReference>
<gene>
    <name evidence="13" type="ORF">EFE40_02480</name>
    <name evidence="14" type="ORF">SAMN04515625_1716</name>
</gene>
<dbReference type="InterPro" id="IPR003661">
    <property type="entry name" value="HisK_dim/P_dom"/>
</dbReference>
<dbReference type="Pfam" id="PF00512">
    <property type="entry name" value="HisKA"/>
    <property type="match status" value="1"/>
</dbReference>
<dbReference type="SUPFAM" id="SSF52172">
    <property type="entry name" value="CheY-like"/>
    <property type="match status" value="1"/>
</dbReference>
<organism evidence="14 15">
    <name type="scientific">Methanohalophilus halophilus</name>
    <dbReference type="NCBI Taxonomy" id="2177"/>
    <lineage>
        <taxon>Archaea</taxon>
        <taxon>Methanobacteriati</taxon>
        <taxon>Methanobacteriota</taxon>
        <taxon>Stenosarchaea group</taxon>
        <taxon>Methanomicrobia</taxon>
        <taxon>Methanosarcinales</taxon>
        <taxon>Methanosarcinaceae</taxon>
        <taxon>Methanohalophilus</taxon>
    </lineage>
</organism>
<reference evidence="13 16" key="2">
    <citation type="submission" date="2018-10" db="EMBL/GenBank/DDBJ databases">
        <title>Cultivation of a novel Methanohalophilus strain from Kebrit Deep of the Red Sea and a genomic comparison of members of the genus Methanohalophilus.</title>
        <authorList>
            <person name="Guan Y."/>
            <person name="Ngugi D.K."/>
            <person name="Stingl U."/>
        </authorList>
    </citation>
    <scope>NUCLEOTIDE SEQUENCE [LARGE SCALE GENOMIC DNA]</scope>
    <source>
        <strain evidence="13 16">DSM 3094</strain>
    </source>
</reference>
<dbReference type="EMBL" id="FNMU01000005">
    <property type="protein sequence ID" value="SDW84019.1"/>
    <property type="molecule type" value="Genomic_DNA"/>
</dbReference>
<feature type="domain" description="PAS" evidence="11">
    <location>
        <begin position="138"/>
        <end position="209"/>
    </location>
</feature>
<feature type="domain" description="Response regulatory" evidence="10">
    <location>
        <begin position="1"/>
        <end position="126"/>
    </location>
</feature>
<dbReference type="FunFam" id="3.30.565.10:FF:000006">
    <property type="entry name" value="Sensor histidine kinase WalK"/>
    <property type="match status" value="1"/>
</dbReference>
<reference evidence="14 15" key="1">
    <citation type="submission" date="2016-10" db="EMBL/GenBank/DDBJ databases">
        <authorList>
            <person name="de Groot N.N."/>
        </authorList>
    </citation>
    <scope>NUCLEOTIDE SEQUENCE [LARGE SCALE GENOMIC DNA]</scope>
    <source>
        <strain evidence="14 15">Z-7982</strain>
    </source>
</reference>
<dbReference type="Pfam" id="PF08448">
    <property type="entry name" value="PAS_4"/>
    <property type="match status" value="1"/>
</dbReference>
<dbReference type="Proteomes" id="UP000267921">
    <property type="component" value="Unassembled WGS sequence"/>
</dbReference>
<evidence type="ECO:0000256" key="6">
    <source>
        <dbReference type="ARBA" id="ARBA00023012"/>
    </source>
</evidence>
<feature type="domain" description="PAC" evidence="12">
    <location>
        <begin position="214"/>
        <end position="266"/>
    </location>
</feature>
<keyword evidence="4" id="KW-0808">Transferase</keyword>
<dbReference type="NCBIfam" id="TIGR00229">
    <property type="entry name" value="sensory_box"/>
    <property type="match status" value="1"/>
</dbReference>
<dbReference type="InterPro" id="IPR003594">
    <property type="entry name" value="HATPase_dom"/>
</dbReference>
<name>A0A1H2WVK8_9EURY</name>
<dbReference type="InterPro" id="IPR036890">
    <property type="entry name" value="HATPase_C_sf"/>
</dbReference>
<dbReference type="InterPro" id="IPR013656">
    <property type="entry name" value="PAS_4"/>
</dbReference>